<reference evidence="8" key="1">
    <citation type="submission" date="2021-07" db="EMBL/GenBank/DDBJ databases">
        <authorList>
            <person name="Durling M."/>
        </authorList>
    </citation>
    <scope>NUCLEOTIDE SEQUENCE</scope>
</reference>
<protein>
    <recommendedName>
        <fullName evidence="7">Small ribosomal subunit protein mS29</fullName>
    </recommendedName>
</protein>
<sequence>MAASINCWKCLSRPSIAVIQLSSRVARVAASAPFSSTSTNLALPAPTRKAASTTKGVKTNLKINKKPRPKESRKPPATGERKALRKRIVLSNTNALEVAGMEDLSPEIVDAIAKDTAEGEAGSGLVGKVVGLPGATVDSLRAIEAFKTTQGWGLFRRPGTLIRKETADLTRALLAAQKEKSTLTLMLDGAKGTGKSMMLLQAQASAFAKSWIVLHIPEAQELSNGVNDYAPIPGSDLWAQPTYTAEWLAKIGKANNEILKTLKMKNTHNLPVPIEKDITLARFCELGSRDPDIAWSFFQAFWTELNLPGRPPVLLTLDGMSYIMGMSEYRDTDNKFIHCHNLALVKHFADHISGTSKLANGGAIIGSTSRSHNPISLSMDLAIYQALQRQAKQEITQKDPFEKKYDERATKALQNASAMMIGGLTKKESRGLMEYWAASGVLRQRVDEQTVAERWALAGHGVAAEIQRGALRMRI</sequence>
<dbReference type="GO" id="GO:0005763">
    <property type="term" value="C:mitochondrial small ribosomal subunit"/>
    <property type="evidence" value="ECO:0007669"/>
    <property type="project" value="InterPro"/>
</dbReference>
<dbReference type="PANTHER" id="PTHR12810">
    <property type="entry name" value="MITOCHONDRIAL 28S RIBOSOMAL PROTEIN S29"/>
    <property type="match status" value="1"/>
</dbReference>
<keyword evidence="6" id="KW-0687">Ribonucleoprotein</keyword>
<evidence type="ECO:0000256" key="6">
    <source>
        <dbReference type="ARBA" id="ARBA00023274"/>
    </source>
</evidence>
<dbReference type="PANTHER" id="PTHR12810:SF0">
    <property type="entry name" value="SMALL RIBOSOMAL SUBUNIT PROTEIN MS29"/>
    <property type="match status" value="1"/>
</dbReference>
<dbReference type="InterPro" id="IPR017082">
    <property type="entry name" value="Ribosomal_mS29_fun"/>
</dbReference>
<comment type="similarity">
    <text evidence="2">Belongs to the mitochondrion-specific ribosomal protein mS29 family.</text>
</comment>
<organism evidence="8 9">
    <name type="scientific">Hymenoscyphus albidus</name>
    <dbReference type="NCBI Taxonomy" id="595503"/>
    <lineage>
        <taxon>Eukaryota</taxon>
        <taxon>Fungi</taxon>
        <taxon>Dikarya</taxon>
        <taxon>Ascomycota</taxon>
        <taxon>Pezizomycotina</taxon>
        <taxon>Leotiomycetes</taxon>
        <taxon>Helotiales</taxon>
        <taxon>Helotiaceae</taxon>
        <taxon>Hymenoscyphus</taxon>
    </lineage>
</organism>
<evidence type="ECO:0000256" key="4">
    <source>
        <dbReference type="ARBA" id="ARBA00022980"/>
    </source>
</evidence>
<keyword evidence="3" id="KW-0809">Transit peptide</keyword>
<name>A0A9N9LZW2_9HELO</name>
<accession>A0A9N9LZW2</accession>
<dbReference type="AlphaFoldDB" id="A0A9N9LZW2"/>
<dbReference type="Pfam" id="PF10236">
    <property type="entry name" value="DAP3"/>
    <property type="match status" value="1"/>
</dbReference>
<dbReference type="EMBL" id="CAJVRM010000695">
    <property type="protein sequence ID" value="CAG8982893.1"/>
    <property type="molecule type" value="Genomic_DNA"/>
</dbReference>
<comment type="subcellular location">
    <subcellularLocation>
        <location evidence="1">Mitochondrion</location>
    </subcellularLocation>
</comment>
<dbReference type="InterPro" id="IPR019368">
    <property type="entry name" value="Ribosomal_mS29"/>
</dbReference>
<dbReference type="GO" id="GO:0003735">
    <property type="term" value="F:structural constituent of ribosome"/>
    <property type="evidence" value="ECO:0007669"/>
    <property type="project" value="TreeGrafter"/>
</dbReference>
<keyword evidence="4" id="KW-0689">Ribosomal protein</keyword>
<proteinExistence type="inferred from homology"/>
<evidence type="ECO:0000256" key="2">
    <source>
        <dbReference type="ARBA" id="ARBA00009863"/>
    </source>
</evidence>
<dbReference type="PIRSF" id="PIRSF036996">
    <property type="entry name" value="RSM23"/>
    <property type="match status" value="1"/>
</dbReference>
<evidence type="ECO:0000256" key="1">
    <source>
        <dbReference type="ARBA" id="ARBA00004173"/>
    </source>
</evidence>
<dbReference type="Proteomes" id="UP000701801">
    <property type="component" value="Unassembled WGS sequence"/>
</dbReference>
<keyword evidence="5" id="KW-0496">Mitochondrion</keyword>
<evidence type="ECO:0000256" key="5">
    <source>
        <dbReference type="ARBA" id="ARBA00023128"/>
    </source>
</evidence>
<keyword evidence="9" id="KW-1185">Reference proteome</keyword>
<dbReference type="GO" id="GO:0032543">
    <property type="term" value="P:mitochondrial translation"/>
    <property type="evidence" value="ECO:0007669"/>
    <property type="project" value="InterPro"/>
</dbReference>
<evidence type="ECO:0000256" key="7">
    <source>
        <dbReference type="ARBA" id="ARBA00035140"/>
    </source>
</evidence>
<evidence type="ECO:0000256" key="3">
    <source>
        <dbReference type="ARBA" id="ARBA00022946"/>
    </source>
</evidence>
<dbReference type="OrthoDB" id="274828at2759"/>
<evidence type="ECO:0000313" key="8">
    <source>
        <dbReference type="EMBL" id="CAG8982893.1"/>
    </source>
</evidence>
<gene>
    <name evidence="8" type="ORF">HYALB_00002910</name>
</gene>
<evidence type="ECO:0000313" key="9">
    <source>
        <dbReference type="Proteomes" id="UP000701801"/>
    </source>
</evidence>
<comment type="caution">
    <text evidence="8">The sequence shown here is derived from an EMBL/GenBank/DDBJ whole genome shotgun (WGS) entry which is preliminary data.</text>
</comment>